<dbReference type="GO" id="GO:0000387">
    <property type="term" value="P:spliceosomal snRNP assembly"/>
    <property type="evidence" value="ECO:0007669"/>
    <property type="project" value="InterPro"/>
</dbReference>
<dbReference type="InterPro" id="IPR035426">
    <property type="entry name" value="Gemin2/Brr1"/>
</dbReference>
<dbReference type="GO" id="GO:0032797">
    <property type="term" value="C:SMN complex"/>
    <property type="evidence" value="ECO:0007669"/>
    <property type="project" value="TreeGrafter"/>
</dbReference>
<dbReference type="Pfam" id="PF04938">
    <property type="entry name" value="SIP1"/>
    <property type="match status" value="1"/>
</dbReference>
<dbReference type="PANTHER" id="PTHR12794">
    <property type="entry name" value="GEMIN2"/>
    <property type="match status" value="1"/>
</dbReference>
<organism evidence="3 4">
    <name type="scientific">Anaeramoeba flamelloides</name>
    <dbReference type="NCBI Taxonomy" id="1746091"/>
    <lineage>
        <taxon>Eukaryota</taxon>
        <taxon>Metamonada</taxon>
        <taxon>Anaeramoebidae</taxon>
        <taxon>Anaeramoeba</taxon>
    </lineage>
</organism>
<dbReference type="PANTHER" id="PTHR12794:SF0">
    <property type="entry name" value="GEM-ASSOCIATED PROTEIN 2"/>
    <property type="match status" value="1"/>
</dbReference>
<evidence type="ECO:0000256" key="2">
    <source>
        <dbReference type="SAM" id="MobiDB-lite"/>
    </source>
</evidence>
<comment type="caution">
    <text evidence="3">The sequence shown here is derived from an EMBL/GenBank/DDBJ whole genome shotgun (WGS) entry which is preliminary data.</text>
</comment>
<evidence type="ECO:0000313" key="3">
    <source>
        <dbReference type="EMBL" id="KAJ3438138.1"/>
    </source>
</evidence>
<sequence>MSDTQRRPVLFISPSARISSSGVPLNGEDYILRVRQEAQSMPFDISVPNYQRKRKPTSQLIDTTQKKTKRNEKEIEQKKNKEKEKENDLKLEKKMEWEKQVVQSYKKLRSEFDLSKNKTSRSSLPKSCETKKWRQLIVNSQPNTDELKLMDHVHSESSFITICNLFNKEKSKQSNFNQKIVILKRFSPWLFSFLMILVTPIDSNCSFVMRQLIRTLLPFTKNQNQENQAQIASAHLLITILDKVFSQGNGIL</sequence>
<comment type="similarity">
    <text evidence="1">Belongs to the gemin-2 family.</text>
</comment>
<dbReference type="GO" id="GO:0005634">
    <property type="term" value="C:nucleus"/>
    <property type="evidence" value="ECO:0007669"/>
    <property type="project" value="TreeGrafter"/>
</dbReference>
<dbReference type="Proteomes" id="UP001146793">
    <property type="component" value="Unassembled WGS sequence"/>
</dbReference>
<protein>
    <submittedName>
        <fullName evidence="3">Gem-associated protein</fullName>
    </submittedName>
</protein>
<feature type="region of interest" description="Disordered" evidence="2">
    <location>
        <begin position="47"/>
        <end position="87"/>
    </location>
</feature>
<feature type="compositionally biased region" description="Basic and acidic residues" evidence="2">
    <location>
        <begin position="71"/>
        <end position="87"/>
    </location>
</feature>
<name>A0AAV7ZD50_9EUKA</name>
<evidence type="ECO:0000256" key="1">
    <source>
        <dbReference type="ARBA" id="ARBA00025758"/>
    </source>
</evidence>
<evidence type="ECO:0000313" key="4">
    <source>
        <dbReference type="Proteomes" id="UP001146793"/>
    </source>
</evidence>
<reference evidence="3" key="1">
    <citation type="submission" date="2022-08" db="EMBL/GenBank/DDBJ databases">
        <title>Novel sulphate-reducing endosymbionts in the free-living metamonad Anaeramoeba.</title>
        <authorList>
            <person name="Jerlstrom-Hultqvist J."/>
            <person name="Cepicka I."/>
            <person name="Gallot-Lavallee L."/>
            <person name="Salas-Leiva D."/>
            <person name="Curtis B.A."/>
            <person name="Zahonova K."/>
            <person name="Pipaliya S."/>
            <person name="Dacks J."/>
            <person name="Roger A.J."/>
        </authorList>
    </citation>
    <scope>NUCLEOTIDE SEQUENCE</scope>
    <source>
        <strain evidence="3">Busselton2</strain>
    </source>
</reference>
<dbReference type="AlphaFoldDB" id="A0AAV7ZD50"/>
<accession>A0AAV7ZD50</accession>
<dbReference type="EMBL" id="JANTQA010000033">
    <property type="protein sequence ID" value="KAJ3438138.1"/>
    <property type="molecule type" value="Genomic_DNA"/>
</dbReference>
<gene>
    <name evidence="3" type="ORF">M0812_17318</name>
</gene>
<proteinExistence type="inferred from homology"/>
<dbReference type="Gene3D" id="1.20.58.1070">
    <property type="match status" value="1"/>
</dbReference>